<dbReference type="Proteomes" id="UP001305414">
    <property type="component" value="Unassembled WGS sequence"/>
</dbReference>
<evidence type="ECO:0000256" key="1">
    <source>
        <dbReference type="SAM" id="MobiDB-lite"/>
    </source>
</evidence>
<evidence type="ECO:0000313" key="2">
    <source>
        <dbReference type="EMBL" id="KAK5632909.1"/>
    </source>
</evidence>
<protein>
    <submittedName>
        <fullName evidence="2">Uncharacterized protein</fullName>
    </submittedName>
</protein>
<organism evidence="2 3">
    <name type="scientific">Xylaria bambusicola</name>
    <dbReference type="NCBI Taxonomy" id="326684"/>
    <lineage>
        <taxon>Eukaryota</taxon>
        <taxon>Fungi</taxon>
        <taxon>Dikarya</taxon>
        <taxon>Ascomycota</taxon>
        <taxon>Pezizomycotina</taxon>
        <taxon>Sordariomycetes</taxon>
        <taxon>Xylariomycetidae</taxon>
        <taxon>Xylariales</taxon>
        <taxon>Xylariaceae</taxon>
        <taxon>Xylaria</taxon>
    </lineage>
</organism>
<dbReference type="EMBL" id="JAWHQM010000028">
    <property type="protein sequence ID" value="KAK5632909.1"/>
    <property type="molecule type" value="Genomic_DNA"/>
</dbReference>
<feature type="region of interest" description="Disordered" evidence="1">
    <location>
        <begin position="1"/>
        <end position="59"/>
    </location>
</feature>
<name>A0AAN7UYA9_9PEZI</name>
<dbReference type="AlphaFoldDB" id="A0AAN7UYA9"/>
<keyword evidence="3" id="KW-1185">Reference proteome</keyword>
<gene>
    <name evidence="2" type="ORF">RRF57_008623</name>
</gene>
<proteinExistence type="predicted"/>
<evidence type="ECO:0000313" key="3">
    <source>
        <dbReference type="Proteomes" id="UP001305414"/>
    </source>
</evidence>
<feature type="compositionally biased region" description="Basic residues" evidence="1">
    <location>
        <begin position="36"/>
        <end position="50"/>
    </location>
</feature>
<comment type="caution">
    <text evidence="2">The sequence shown here is derived from an EMBL/GenBank/DDBJ whole genome shotgun (WGS) entry which is preliminary data.</text>
</comment>
<reference evidence="2 3" key="1">
    <citation type="submission" date="2023-10" db="EMBL/GenBank/DDBJ databases">
        <title>Draft genome sequence of Xylaria bambusicola isolate GMP-LS, the root and basal stem rot pathogen of sugarcane in Indonesia.</title>
        <authorList>
            <person name="Selvaraj P."/>
            <person name="Muralishankar V."/>
            <person name="Muruganantham S."/>
            <person name="Sp S."/>
            <person name="Haryani S."/>
            <person name="Lau K.J.X."/>
            <person name="Naqvi N.I."/>
        </authorList>
    </citation>
    <scope>NUCLEOTIDE SEQUENCE [LARGE SCALE GENOMIC DNA]</scope>
    <source>
        <strain evidence="2">GMP-LS</strain>
    </source>
</reference>
<accession>A0AAN7UYA9</accession>
<sequence>MVDGRPGVVQQKAQGVPGSVVKQRGEWAQSQPKRNGGAKRTGKAKTRVRAARNTAQEAV</sequence>